<comment type="caution">
    <text evidence="1">The sequence shown here is derived from an EMBL/GenBank/DDBJ whole genome shotgun (WGS) entry which is preliminary data.</text>
</comment>
<sequence>MASFDTPILLLIFNRPETTQVVFNAIREVRPTVLFVAADGPRRDHGDDVEKCNLARNITRQIDWPCQVHQLFHATNLGCGRGPAAGISWFFEHVPEGIILEDDIHPSPDFFLFCRALLERYRNDTRVMEIGGVNLIARACEADPYDYYFSDHGHTWGWATWRRAWKHFDFTIRNYRATDVQYFLRTAFGSAYAYTHFRNLLETTYCHNSRITWWDYQWEFARRINSGLSATPAKNLITNIGLGRHATHTLDAGGPGTDLIWGRLSFPLKHPPLIVANRTRDHYYFKTVFSTHRSRLRFNLARLVPAFLRHTPPVTSLSSLSTLNKYG</sequence>
<dbReference type="Proteomes" id="UP001319200">
    <property type="component" value="Unassembled WGS sequence"/>
</dbReference>
<dbReference type="RefSeq" id="WP_254168883.1">
    <property type="nucleotide sequence ID" value="NZ_JAHESF010000039.1"/>
</dbReference>
<protein>
    <submittedName>
        <fullName evidence="1">Nucleotide-diphospho-sugar transferase</fullName>
    </submittedName>
</protein>
<reference evidence="1 2" key="1">
    <citation type="submission" date="2021-05" db="EMBL/GenBank/DDBJ databases">
        <title>A Polyphasic approach of four new species of the genus Ohtaekwangia: Ohtaekwangia histidinii sp. nov., Ohtaekwangia cretensis sp. nov., Ohtaekwangia indiensis sp. nov., Ohtaekwangia reichenbachii sp. nov. from diverse environment.</title>
        <authorList>
            <person name="Octaviana S."/>
        </authorList>
    </citation>
    <scope>NUCLEOTIDE SEQUENCE [LARGE SCALE GENOMIC DNA]</scope>
    <source>
        <strain evidence="1 2">PWU4</strain>
    </source>
</reference>
<accession>A0AAP2DPW9</accession>
<dbReference type="SUPFAM" id="SSF53448">
    <property type="entry name" value="Nucleotide-diphospho-sugar transferases"/>
    <property type="match status" value="1"/>
</dbReference>
<keyword evidence="1" id="KW-0808">Transferase</keyword>
<proteinExistence type="predicted"/>
<keyword evidence="2" id="KW-1185">Reference proteome</keyword>
<evidence type="ECO:0000313" key="2">
    <source>
        <dbReference type="Proteomes" id="UP001319200"/>
    </source>
</evidence>
<gene>
    <name evidence="1" type="ORF">KK083_25855</name>
</gene>
<name>A0AAP2DPW9_9BACT</name>
<dbReference type="InterPro" id="IPR029044">
    <property type="entry name" value="Nucleotide-diphossugar_trans"/>
</dbReference>
<dbReference type="Gene3D" id="3.90.550.10">
    <property type="entry name" value="Spore Coat Polysaccharide Biosynthesis Protein SpsA, Chain A"/>
    <property type="match status" value="1"/>
</dbReference>
<evidence type="ECO:0000313" key="1">
    <source>
        <dbReference type="EMBL" id="MBT1700338.1"/>
    </source>
</evidence>
<dbReference type="EMBL" id="JAHESF010000039">
    <property type="protein sequence ID" value="MBT1700338.1"/>
    <property type="molecule type" value="Genomic_DNA"/>
</dbReference>
<dbReference type="AlphaFoldDB" id="A0AAP2DPW9"/>
<organism evidence="1 2">
    <name type="scientific">Chryseosolibacter histidini</name>
    <dbReference type="NCBI Taxonomy" id="2782349"/>
    <lineage>
        <taxon>Bacteria</taxon>
        <taxon>Pseudomonadati</taxon>
        <taxon>Bacteroidota</taxon>
        <taxon>Cytophagia</taxon>
        <taxon>Cytophagales</taxon>
        <taxon>Chryseotaleaceae</taxon>
        <taxon>Chryseosolibacter</taxon>
    </lineage>
</organism>
<dbReference type="GO" id="GO:0016740">
    <property type="term" value="F:transferase activity"/>
    <property type="evidence" value="ECO:0007669"/>
    <property type="project" value="UniProtKB-KW"/>
</dbReference>